<gene>
    <name evidence="1" type="ORF">NM688_g2688</name>
</gene>
<dbReference type="Proteomes" id="UP001148662">
    <property type="component" value="Unassembled WGS sequence"/>
</dbReference>
<evidence type="ECO:0000313" key="2">
    <source>
        <dbReference type="Proteomes" id="UP001148662"/>
    </source>
</evidence>
<comment type="caution">
    <text evidence="1">The sequence shown here is derived from an EMBL/GenBank/DDBJ whole genome shotgun (WGS) entry which is preliminary data.</text>
</comment>
<accession>A0ACC1T810</accession>
<evidence type="ECO:0000313" key="1">
    <source>
        <dbReference type="EMBL" id="KAJ3555241.1"/>
    </source>
</evidence>
<dbReference type="EMBL" id="JANHOG010000350">
    <property type="protein sequence ID" value="KAJ3555241.1"/>
    <property type="molecule type" value="Genomic_DNA"/>
</dbReference>
<organism evidence="1 2">
    <name type="scientific">Phlebia brevispora</name>
    <dbReference type="NCBI Taxonomy" id="194682"/>
    <lineage>
        <taxon>Eukaryota</taxon>
        <taxon>Fungi</taxon>
        <taxon>Dikarya</taxon>
        <taxon>Basidiomycota</taxon>
        <taxon>Agaricomycotina</taxon>
        <taxon>Agaricomycetes</taxon>
        <taxon>Polyporales</taxon>
        <taxon>Meruliaceae</taxon>
        <taxon>Phlebia</taxon>
    </lineage>
</organism>
<protein>
    <submittedName>
        <fullName evidence="1">Uncharacterized protein</fullName>
    </submittedName>
</protein>
<name>A0ACC1T810_9APHY</name>
<keyword evidence="2" id="KW-1185">Reference proteome</keyword>
<reference evidence="1" key="1">
    <citation type="submission" date="2022-07" db="EMBL/GenBank/DDBJ databases">
        <title>Genome Sequence of Phlebia brevispora.</title>
        <authorList>
            <person name="Buettner E."/>
        </authorList>
    </citation>
    <scope>NUCLEOTIDE SEQUENCE</scope>
    <source>
        <strain evidence="1">MPL23</strain>
    </source>
</reference>
<proteinExistence type="predicted"/>
<sequence length="291" mass="32952">MLQPTTPLYNPRYDQAKRVTTSHRLISVGLFSSLADPEPPYLPPYWERRVQPEGSTYFVRDSVPKVITSADMEDSTIQENIGTCIGAVHKMLSEQNLKLSDSTELYLELDEEAESGRYYLVDHATRTLFWLESVETDELGIPKTVSGDHLRSALEGQYWQHVEYFPCHQATGLNLSLNELIHVFSQAQADHMTSDTSTFPYSAEQSKEIAQILTTFQSSSDVSGYARWTIARFWASVANYRTMNHHGQEVCRLSIDQSILESTAVSASSWAYELTSKEAFFWSSRVISAPL</sequence>